<dbReference type="GO" id="GO:0046983">
    <property type="term" value="F:protein dimerization activity"/>
    <property type="evidence" value="ECO:0007669"/>
    <property type="project" value="InterPro"/>
</dbReference>
<evidence type="ECO:0000256" key="5">
    <source>
        <dbReference type="ARBA" id="ARBA00022741"/>
    </source>
</evidence>
<dbReference type="SUPFAM" id="SSF55874">
    <property type="entry name" value="ATPase domain of HSP90 chaperone/DNA topoisomerase II/histidine kinase"/>
    <property type="match status" value="1"/>
</dbReference>
<evidence type="ECO:0000313" key="11">
    <source>
        <dbReference type="EMBL" id="KGN29695.1"/>
    </source>
</evidence>
<dbReference type="InterPro" id="IPR050482">
    <property type="entry name" value="Sensor_HK_TwoCompSys"/>
</dbReference>
<dbReference type="EMBL" id="AVPJ01000032">
    <property type="protein sequence ID" value="KGN29695.1"/>
    <property type="molecule type" value="Genomic_DNA"/>
</dbReference>
<keyword evidence="8" id="KW-0902">Two-component regulatory system</keyword>
<keyword evidence="12" id="KW-1185">Reference proteome</keyword>
<evidence type="ECO:0000256" key="8">
    <source>
        <dbReference type="ARBA" id="ARBA00023012"/>
    </source>
</evidence>
<protein>
    <recommendedName>
        <fullName evidence="2">histidine kinase</fullName>
        <ecNumber evidence="2">2.7.13.3</ecNumber>
    </recommendedName>
</protein>
<dbReference type="RefSeq" id="WP_052110174.1">
    <property type="nucleotide sequence ID" value="NZ_AVPJ01000032.1"/>
</dbReference>
<sequence>MPWARRTTYLLWGVSVALLALTVVAVRDLAEPAGTWIVGGAVLASLVPFAAGWLATRHDPANWVGTWMTAAGTNILLQMAHGNWADALAAPPSGLIGNAVLLNLTQGIWMGWFVPFAMVLLLFPDGRPADLRARRTAVALLGSVVAFNLFLAVAPGPLMPPLDDWPRPFGEHRVGYGAVPALVVFYGSLVMAALATRRRYRAATDEVQRARLRWMFLTCLTVPATILLCWAGYLLTGTPVVALGGLVAMNVAIPAATLVAMLRHDLYDVDRAVVAAAVYPVLAFAVVVTHAGLSATLALALGGGSTVPAVVATVVVVVLLLPARAFLLKVLGARLHPRQARGIGAVRALVDAVHAGDDAPESLESVLRDAMRDRGIRVGYRRPGTTAPVDLRGDPVLGVGTPITLSGSDIGVIVAGPGQPAVPVDVGREAALLAESVRLRGELTHALAEVEASRQRMLRAGDEERRRLETDLHDGAQQRLVSLGMRLRVAQHQVAGGASVPLDPLVDDAVAELANAVRELREIAHGLRPSCLDDGLGAALESLSRSSGLPLTVSYTAGELPEHVSLTAYYVASEGIANAVKHSGANRVALDVRRHDDTVLVAIHDDGSGGARLAPGSGLGMLHDRVSAVGGRLTVGEGRSGGTSLLAVIPCAS</sequence>
<dbReference type="Proteomes" id="UP000030002">
    <property type="component" value="Unassembled WGS sequence"/>
</dbReference>
<keyword evidence="9" id="KW-0812">Transmembrane</keyword>
<keyword evidence="6" id="KW-0418">Kinase</keyword>
<evidence type="ECO:0000259" key="10">
    <source>
        <dbReference type="Pfam" id="PF07730"/>
    </source>
</evidence>
<evidence type="ECO:0000256" key="9">
    <source>
        <dbReference type="SAM" id="Phobius"/>
    </source>
</evidence>
<feature type="transmembrane region" description="Helical" evidence="9">
    <location>
        <begin position="307"/>
        <end position="331"/>
    </location>
</feature>
<feature type="transmembrane region" description="Helical" evidence="9">
    <location>
        <begin position="214"/>
        <end position="235"/>
    </location>
</feature>
<dbReference type="PANTHER" id="PTHR24421">
    <property type="entry name" value="NITRATE/NITRITE SENSOR PROTEIN NARX-RELATED"/>
    <property type="match status" value="1"/>
</dbReference>
<keyword evidence="4" id="KW-0808">Transferase</keyword>
<evidence type="ECO:0000313" key="12">
    <source>
        <dbReference type="Proteomes" id="UP000030002"/>
    </source>
</evidence>
<dbReference type="GO" id="GO:0005524">
    <property type="term" value="F:ATP binding"/>
    <property type="evidence" value="ECO:0007669"/>
    <property type="project" value="UniProtKB-KW"/>
</dbReference>
<dbReference type="Gene3D" id="1.20.5.1930">
    <property type="match status" value="1"/>
</dbReference>
<feature type="transmembrane region" description="Helical" evidence="9">
    <location>
        <begin position="274"/>
        <end position="301"/>
    </location>
</feature>
<reference evidence="11 12" key="1">
    <citation type="submission" date="2013-08" db="EMBL/GenBank/DDBJ databases">
        <title>The genome sequence of Knoellia sinensis.</title>
        <authorList>
            <person name="Zhu W."/>
            <person name="Wang G."/>
        </authorList>
    </citation>
    <scope>NUCLEOTIDE SEQUENCE [LARGE SCALE GENOMIC DNA]</scope>
    <source>
        <strain evidence="11 12">KCTC 19936</strain>
    </source>
</reference>
<dbReference type="PANTHER" id="PTHR24421:SF10">
    <property type="entry name" value="NITRATE_NITRITE SENSOR PROTEIN NARQ"/>
    <property type="match status" value="1"/>
</dbReference>
<keyword evidence="9" id="KW-0472">Membrane</keyword>
<feature type="transmembrane region" description="Helical" evidence="9">
    <location>
        <begin position="241"/>
        <end position="262"/>
    </location>
</feature>
<organism evidence="11 12">
    <name type="scientific">Knoellia sinensis KCTC 19936</name>
    <dbReference type="NCBI Taxonomy" id="1385520"/>
    <lineage>
        <taxon>Bacteria</taxon>
        <taxon>Bacillati</taxon>
        <taxon>Actinomycetota</taxon>
        <taxon>Actinomycetes</taxon>
        <taxon>Micrococcales</taxon>
        <taxon>Intrasporangiaceae</taxon>
        <taxon>Knoellia</taxon>
    </lineage>
</organism>
<feature type="transmembrane region" description="Helical" evidence="9">
    <location>
        <begin position="135"/>
        <end position="154"/>
    </location>
</feature>
<evidence type="ECO:0000256" key="7">
    <source>
        <dbReference type="ARBA" id="ARBA00022840"/>
    </source>
</evidence>
<feature type="transmembrane region" description="Helical" evidence="9">
    <location>
        <begin position="35"/>
        <end position="54"/>
    </location>
</feature>
<dbReference type="AlphaFoldDB" id="A0A0A0IWV8"/>
<dbReference type="Pfam" id="PF07730">
    <property type="entry name" value="HisKA_3"/>
    <property type="match status" value="1"/>
</dbReference>
<evidence type="ECO:0000256" key="3">
    <source>
        <dbReference type="ARBA" id="ARBA00022553"/>
    </source>
</evidence>
<evidence type="ECO:0000256" key="1">
    <source>
        <dbReference type="ARBA" id="ARBA00000085"/>
    </source>
</evidence>
<gene>
    <name evidence="11" type="ORF">N802_11535</name>
</gene>
<keyword evidence="5" id="KW-0547">Nucleotide-binding</keyword>
<dbReference type="OrthoDB" id="227596at2"/>
<keyword evidence="7" id="KW-0067">ATP-binding</keyword>
<evidence type="ECO:0000256" key="4">
    <source>
        <dbReference type="ARBA" id="ARBA00022679"/>
    </source>
</evidence>
<feature type="transmembrane region" description="Helical" evidence="9">
    <location>
        <begin position="61"/>
        <end position="80"/>
    </location>
</feature>
<keyword evidence="3" id="KW-0597">Phosphoprotein</keyword>
<dbReference type="InterPro" id="IPR011712">
    <property type="entry name" value="Sig_transdc_His_kin_sub3_dim/P"/>
</dbReference>
<feature type="transmembrane region" description="Helical" evidence="9">
    <location>
        <begin position="100"/>
        <end position="123"/>
    </location>
</feature>
<comment type="catalytic activity">
    <reaction evidence="1">
        <text>ATP + protein L-histidine = ADP + protein N-phospho-L-histidine.</text>
        <dbReference type="EC" id="2.7.13.3"/>
    </reaction>
</comment>
<dbReference type="EC" id="2.7.13.3" evidence="2"/>
<dbReference type="GO" id="GO:0016020">
    <property type="term" value="C:membrane"/>
    <property type="evidence" value="ECO:0007669"/>
    <property type="project" value="InterPro"/>
</dbReference>
<evidence type="ECO:0000256" key="6">
    <source>
        <dbReference type="ARBA" id="ARBA00022777"/>
    </source>
</evidence>
<feature type="transmembrane region" description="Helical" evidence="9">
    <location>
        <begin position="174"/>
        <end position="194"/>
    </location>
</feature>
<comment type="caution">
    <text evidence="11">The sequence shown here is derived from an EMBL/GenBank/DDBJ whole genome shotgun (WGS) entry which is preliminary data.</text>
</comment>
<dbReference type="STRING" id="1385520.N802_11535"/>
<feature type="domain" description="Signal transduction histidine kinase subgroup 3 dimerisation and phosphoacceptor" evidence="10">
    <location>
        <begin position="464"/>
        <end position="530"/>
    </location>
</feature>
<accession>A0A0A0IWV8</accession>
<name>A0A0A0IWV8_9MICO</name>
<dbReference type="CDD" id="cd16917">
    <property type="entry name" value="HATPase_UhpB-NarQ-NarX-like"/>
    <property type="match status" value="1"/>
</dbReference>
<dbReference type="GO" id="GO:0000155">
    <property type="term" value="F:phosphorelay sensor kinase activity"/>
    <property type="evidence" value="ECO:0007669"/>
    <property type="project" value="InterPro"/>
</dbReference>
<dbReference type="InterPro" id="IPR036890">
    <property type="entry name" value="HATPase_C_sf"/>
</dbReference>
<proteinExistence type="predicted"/>
<dbReference type="Gene3D" id="3.30.565.10">
    <property type="entry name" value="Histidine kinase-like ATPase, C-terminal domain"/>
    <property type="match status" value="1"/>
</dbReference>
<keyword evidence="9" id="KW-1133">Transmembrane helix</keyword>
<dbReference type="eggNOG" id="COG4585">
    <property type="taxonomic scope" value="Bacteria"/>
</dbReference>
<evidence type="ECO:0000256" key="2">
    <source>
        <dbReference type="ARBA" id="ARBA00012438"/>
    </source>
</evidence>